<evidence type="ECO:0000256" key="6">
    <source>
        <dbReference type="ARBA" id="ARBA00022989"/>
    </source>
</evidence>
<evidence type="ECO:0000256" key="2">
    <source>
        <dbReference type="ARBA" id="ARBA00006464"/>
    </source>
</evidence>
<evidence type="ECO:0000259" key="10">
    <source>
        <dbReference type="Pfam" id="PF02397"/>
    </source>
</evidence>
<dbReference type="RefSeq" id="WP_353475845.1">
    <property type="nucleotide sequence ID" value="NZ_CP123386.1"/>
</dbReference>
<gene>
    <name evidence="11" type="ORF">PVT71_22975</name>
</gene>
<dbReference type="PANTHER" id="PTHR30576:SF4">
    <property type="entry name" value="UNDECAPRENYL-PHOSPHATE GALACTOSE PHOSPHOTRANSFERASE"/>
    <property type="match status" value="1"/>
</dbReference>
<comment type="subcellular location">
    <subcellularLocation>
        <location evidence="1">Cell membrane</location>
    </subcellularLocation>
</comment>
<dbReference type="GO" id="GO:0000271">
    <property type="term" value="P:polysaccharide biosynthetic process"/>
    <property type="evidence" value="ECO:0007669"/>
    <property type="project" value="UniProtKB-KW"/>
</dbReference>
<keyword evidence="5 9" id="KW-0812">Transmembrane</keyword>
<accession>A0AAU8AQN6</accession>
<keyword evidence="4 11" id="KW-0808">Transferase</keyword>
<keyword evidence="3" id="KW-1003">Cell membrane</keyword>
<reference evidence="11" key="1">
    <citation type="submission" date="2023-02" db="EMBL/GenBank/DDBJ databases">
        <title>Description and genomic characterization of Salipiger bruguierae sp. nov., isolated from the sediment of mangrove plant Bruguiera sexangula.</title>
        <authorList>
            <person name="Long M."/>
        </authorList>
    </citation>
    <scope>NUCLEOTIDE SEQUENCE</scope>
    <source>
        <strain evidence="11">H15</strain>
        <plasmid evidence="11">unnamed1</plasmid>
    </source>
</reference>
<sequence>MSGALLATGLGILLGESNMKLNKFGINFEWLDQRYNPALDLDPVLTLGGTRVGQAFYRKFGKRLMDLTLVALCAPLLITLLPPLIALVAMDRGNPFYSQIRLGQNGRPFRMWKLRSMVPDAENLLQAHLAACPEAREEWERDQKLKNDPRITKVGLFIRKASLDELPQFWNVITGDMSVIGPRPMLETQRALYPGNDYYLLRPGITGLWQITVRNESSFAERAHFDSLYNACLSFKTDLKILLATVLVVCSCTGH</sequence>
<evidence type="ECO:0000256" key="8">
    <source>
        <dbReference type="ARBA" id="ARBA00023169"/>
    </source>
</evidence>
<dbReference type="GO" id="GO:0005886">
    <property type="term" value="C:plasma membrane"/>
    <property type="evidence" value="ECO:0007669"/>
    <property type="project" value="UniProtKB-SubCell"/>
</dbReference>
<dbReference type="AlphaFoldDB" id="A0AAU8AQN6"/>
<proteinExistence type="inferred from homology"/>
<evidence type="ECO:0000256" key="5">
    <source>
        <dbReference type="ARBA" id="ARBA00022692"/>
    </source>
</evidence>
<evidence type="ECO:0000256" key="1">
    <source>
        <dbReference type="ARBA" id="ARBA00004236"/>
    </source>
</evidence>
<dbReference type="GO" id="GO:0016780">
    <property type="term" value="F:phosphotransferase activity, for other substituted phosphate groups"/>
    <property type="evidence" value="ECO:0007669"/>
    <property type="project" value="TreeGrafter"/>
</dbReference>
<comment type="similarity">
    <text evidence="2">Belongs to the bacterial sugar transferase family.</text>
</comment>
<organism evidence="11">
    <name type="scientific">Alloyangia sp. H15</name>
    <dbReference type="NCBI Taxonomy" id="3029062"/>
    <lineage>
        <taxon>Bacteria</taxon>
        <taxon>Pseudomonadati</taxon>
        <taxon>Pseudomonadota</taxon>
        <taxon>Alphaproteobacteria</taxon>
        <taxon>Rhodobacterales</taxon>
        <taxon>Roseobacteraceae</taxon>
        <taxon>Alloyangia</taxon>
    </lineage>
</organism>
<keyword evidence="6 9" id="KW-1133">Transmembrane helix</keyword>
<evidence type="ECO:0000256" key="9">
    <source>
        <dbReference type="SAM" id="Phobius"/>
    </source>
</evidence>
<dbReference type="EMBL" id="CP123386">
    <property type="protein sequence ID" value="XCC96954.1"/>
    <property type="molecule type" value="Genomic_DNA"/>
</dbReference>
<evidence type="ECO:0000256" key="3">
    <source>
        <dbReference type="ARBA" id="ARBA00022475"/>
    </source>
</evidence>
<geneLocation type="plasmid" evidence="11">
    <name>unnamed1</name>
</geneLocation>
<keyword evidence="7 9" id="KW-0472">Membrane</keyword>
<keyword evidence="11" id="KW-0614">Plasmid</keyword>
<protein>
    <submittedName>
        <fullName evidence="11">Sugar transferase</fullName>
    </submittedName>
</protein>
<dbReference type="PANTHER" id="PTHR30576">
    <property type="entry name" value="COLANIC BIOSYNTHESIS UDP-GLUCOSE LIPID CARRIER TRANSFERASE"/>
    <property type="match status" value="1"/>
</dbReference>
<dbReference type="InterPro" id="IPR003362">
    <property type="entry name" value="Bact_transf"/>
</dbReference>
<evidence type="ECO:0000256" key="4">
    <source>
        <dbReference type="ARBA" id="ARBA00022679"/>
    </source>
</evidence>
<evidence type="ECO:0000256" key="7">
    <source>
        <dbReference type="ARBA" id="ARBA00023136"/>
    </source>
</evidence>
<keyword evidence="8" id="KW-0270">Exopolysaccharide synthesis</keyword>
<dbReference type="Pfam" id="PF02397">
    <property type="entry name" value="Bac_transf"/>
    <property type="match status" value="1"/>
</dbReference>
<evidence type="ECO:0000313" key="11">
    <source>
        <dbReference type="EMBL" id="XCC96954.1"/>
    </source>
</evidence>
<feature type="domain" description="Bacterial sugar transferase" evidence="10">
    <location>
        <begin position="62"/>
        <end position="250"/>
    </location>
</feature>
<feature type="transmembrane region" description="Helical" evidence="9">
    <location>
        <begin position="67"/>
        <end position="89"/>
    </location>
</feature>
<name>A0AAU8AQN6_9RHOB</name>